<evidence type="ECO:0000256" key="11">
    <source>
        <dbReference type="ARBA" id="ARBA00023033"/>
    </source>
</evidence>
<dbReference type="InterPro" id="IPR017972">
    <property type="entry name" value="Cyt_P450_CS"/>
</dbReference>
<keyword evidence="11 14" id="KW-0503">Monooxygenase</keyword>
<keyword evidence="15" id="KW-0732">Signal</keyword>
<keyword evidence="7 13" id="KW-0479">Metal-binding</keyword>
<evidence type="ECO:0000256" key="2">
    <source>
        <dbReference type="ARBA" id="ARBA00004167"/>
    </source>
</evidence>
<evidence type="ECO:0000256" key="10">
    <source>
        <dbReference type="ARBA" id="ARBA00023004"/>
    </source>
</evidence>
<dbReference type="InterPro" id="IPR002401">
    <property type="entry name" value="Cyt_P450_E_grp-I"/>
</dbReference>
<keyword evidence="10 13" id="KW-0408">Iron</keyword>
<dbReference type="GO" id="GO:0004497">
    <property type="term" value="F:monooxygenase activity"/>
    <property type="evidence" value="ECO:0007669"/>
    <property type="project" value="UniProtKB-KW"/>
</dbReference>
<organism evidence="16 17">
    <name type="scientific">Lentinus brumalis</name>
    <dbReference type="NCBI Taxonomy" id="2498619"/>
    <lineage>
        <taxon>Eukaryota</taxon>
        <taxon>Fungi</taxon>
        <taxon>Dikarya</taxon>
        <taxon>Basidiomycota</taxon>
        <taxon>Agaricomycotina</taxon>
        <taxon>Agaricomycetes</taxon>
        <taxon>Polyporales</taxon>
        <taxon>Polyporaceae</taxon>
        <taxon>Lentinus</taxon>
    </lineage>
</organism>
<keyword evidence="6" id="KW-0812">Transmembrane</keyword>
<feature type="signal peptide" evidence="15">
    <location>
        <begin position="1"/>
        <end position="23"/>
    </location>
</feature>
<reference evidence="16 17" key="1">
    <citation type="journal article" date="2018" name="Biotechnol. Biofuels">
        <title>Integrative visual omics of the white-rot fungus Polyporus brumalis exposes the biotechnological potential of its oxidative enzymes for delignifying raw plant biomass.</title>
        <authorList>
            <person name="Miyauchi S."/>
            <person name="Rancon A."/>
            <person name="Drula E."/>
            <person name="Hage H."/>
            <person name="Chaduli D."/>
            <person name="Favel A."/>
            <person name="Grisel S."/>
            <person name="Henrissat B."/>
            <person name="Herpoel-Gimbert I."/>
            <person name="Ruiz-Duenas F.J."/>
            <person name="Chevret D."/>
            <person name="Hainaut M."/>
            <person name="Lin J."/>
            <person name="Wang M."/>
            <person name="Pangilinan J."/>
            <person name="Lipzen A."/>
            <person name="Lesage-Meessen L."/>
            <person name="Navarro D."/>
            <person name="Riley R."/>
            <person name="Grigoriev I.V."/>
            <person name="Zhou S."/>
            <person name="Raouche S."/>
            <person name="Rosso M.N."/>
        </authorList>
    </citation>
    <scope>NUCLEOTIDE SEQUENCE [LARGE SCALE GENOMIC DNA]</scope>
    <source>
        <strain evidence="16 17">BRFM 1820</strain>
    </source>
</reference>
<evidence type="ECO:0000313" key="16">
    <source>
        <dbReference type="EMBL" id="RDX53562.1"/>
    </source>
</evidence>
<keyword evidence="12" id="KW-0472">Membrane</keyword>
<dbReference type="AlphaFoldDB" id="A0A371DM12"/>
<dbReference type="GO" id="GO:0005506">
    <property type="term" value="F:iron ion binding"/>
    <property type="evidence" value="ECO:0007669"/>
    <property type="project" value="InterPro"/>
</dbReference>
<comment type="cofactor">
    <cofactor evidence="1 13">
        <name>heme</name>
        <dbReference type="ChEBI" id="CHEBI:30413"/>
    </cofactor>
</comment>
<dbReference type="InterPro" id="IPR050364">
    <property type="entry name" value="Cytochrome_P450_fung"/>
</dbReference>
<evidence type="ECO:0000256" key="1">
    <source>
        <dbReference type="ARBA" id="ARBA00001971"/>
    </source>
</evidence>
<dbReference type="InterPro" id="IPR001128">
    <property type="entry name" value="Cyt_P450"/>
</dbReference>
<comment type="similarity">
    <text evidence="4 14">Belongs to the cytochrome P450 family.</text>
</comment>
<evidence type="ECO:0000256" key="12">
    <source>
        <dbReference type="ARBA" id="ARBA00023136"/>
    </source>
</evidence>
<dbReference type="CDD" id="cd11065">
    <property type="entry name" value="CYP64-like"/>
    <property type="match status" value="1"/>
</dbReference>
<keyword evidence="9 14" id="KW-0560">Oxidoreductase</keyword>
<comment type="subcellular location">
    <subcellularLocation>
        <location evidence="2">Membrane</location>
        <topology evidence="2">Single-pass membrane protein</topology>
    </subcellularLocation>
</comment>
<evidence type="ECO:0000256" key="14">
    <source>
        <dbReference type="RuleBase" id="RU000461"/>
    </source>
</evidence>
<evidence type="ECO:0000256" key="7">
    <source>
        <dbReference type="ARBA" id="ARBA00022723"/>
    </source>
</evidence>
<dbReference type="PRINTS" id="PR00385">
    <property type="entry name" value="P450"/>
</dbReference>
<name>A0A371DM12_9APHY</name>
<evidence type="ECO:0000256" key="13">
    <source>
        <dbReference type="PIRSR" id="PIRSR602401-1"/>
    </source>
</evidence>
<comment type="pathway">
    <text evidence="3">Secondary metabolite biosynthesis.</text>
</comment>
<protein>
    <submittedName>
        <fullName evidence="16">Cytochrome P450</fullName>
    </submittedName>
</protein>
<evidence type="ECO:0000313" key="17">
    <source>
        <dbReference type="Proteomes" id="UP000256964"/>
    </source>
</evidence>
<dbReference type="EMBL" id="KZ857387">
    <property type="protein sequence ID" value="RDX53562.1"/>
    <property type="molecule type" value="Genomic_DNA"/>
</dbReference>
<dbReference type="SUPFAM" id="SSF48264">
    <property type="entry name" value="Cytochrome P450"/>
    <property type="match status" value="1"/>
</dbReference>
<accession>A0A371DM12</accession>
<dbReference type="OrthoDB" id="1470350at2759"/>
<dbReference type="GO" id="GO:0020037">
    <property type="term" value="F:heme binding"/>
    <property type="evidence" value="ECO:0007669"/>
    <property type="project" value="InterPro"/>
</dbReference>
<evidence type="ECO:0000256" key="6">
    <source>
        <dbReference type="ARBA" id="ARBA00022692"/>
    </source>
</evidence>
<evidence type="ECO:0000256" key="8">
    <source>
        <dbReference type="ARBA" id="ARBA00022989"/>
    </source>
</evidence>
<feature type="chain" id="PRO_5017059857" evidence="15">
    <location>
        <begin position="24"/>
        <end position="507"/>
    </location>
</feature>
<dbReference type="GO" id="GO:0016705">
    <property type="term" value="F:oxidoreductase activity, acting on paired donors, with incorporation or reduction of molecular oxygen"/>
    <property type="evidence" value="ECO:0007669"/>
    <property type="project" value="InterPro"/>
</dbReference>
<feature type="binding site" description="axial binding residue" evidence="13">
    <location>
        <position position="442"/>
    </location>
    <ligand>
        <name>heme</name>
        <dbReference type="ChEBI" id="CHEBI:30413"/>
    </ligand>
    <ligandPart>
        <name>Fe</name>
        <dbReference type="ChEBI" id="CHEBI:18248"/>
    </ligandPart>
</feature>
<dbReference type="Proteomes" id="UP000256964">
    <property type="component" value="Unassembled WGS sequence"/>
</dbReference>
<sequence length="507" mass="57211">METLLGLLVFLLLLSAVLRLCKAIVAGNGRLPLPPGPPTFPFVGNLFVIPRTAPWAGYRDMSKKYGNLICLHALGRTVVVIGDVQTAMDLLEKRSVNYADRPELKVVQLTGWDWNFVFAGYGQWWRERRRVFWQCFRPDAIGNYRERQGNGVRRLLSGLLASPEKLSEHLRYSLTAIVLGSVYGMEVVEEDPHIATFEKGFESVEFLISNSSLLEYLPAIGRVPTWLPGAGLLRRVAEIRQAVLSIRNTPWDHWKEVSRTGDGQDCIVHSMMELLSHSYDEVNLTSAQEDVARDAAGTAYAAAVDTQFATLQRFFVAMSLYPDVQMRAQAELIRVVGHDRMPEEEDRDRLPYVNALIKETLRWYPALPMGVARRALADDEYNGYRIPKGATVMVNAWAIMHDDKVYPDPERFSPERFLKEGALDPEVMDPASIVFGIGRRICPGRYFADTTMFALIASVLHSFEISPRLDDDGRPVATRPHAATGIISRFEDWHCTVKPRSSLETEI</sequence>
<evidence type="ECO:0000256" key="3">
    <source>
        <dbReference type="ARBA" id="ARBA00005179"/>
    </source>
</evidence>
<dbReference type="PRINTS" id="PR00463">
    <property type="entry name" value="EP450I"/>
</dbReference>
<proteinExistence type="inferred from homology"/>
<dbReference type="InterPro" id="IPR036396">
    <property type="entry name" value="Cyt_P450_sf"/>
</dbReference>
<evidence type="ECO:0000256" key="9">
    <source>
        <dbReference type="ARBA" id="ARBA00023002"/>
    </source>
</evidence>
<keyword evidence="8" id="KW-1133">Transmembrane helix</keyword>
<dbReference type="STRING" id="139420.A0A371DM12"/>
<dbReference type="PROSITE" id="PS00086">
    <property type="entry name" value="CYTOCHROME_P450"/>
    <property type="match status" value="1"/>
</dbReference>
<dbReference type="GO" id="GO:0016020">
    <property type="term" value="C:membrane"/>
    <property type="evidence" value="ECO:0007669"/>
    <property type="project" value="UniProtKB-SubCell"/>
</dbReference>
<dbReference type="PANTHER" id="PTHR46300">
    <property type="entry name" value="P450, PUTATIVE (EUROFUNG)-RELATED-RELATED"/>
    <property type="match status" value="1"/>
</dbReference>
<dbReference type="Gene3D" id="1.10.630.10">
    <property type="entry name" value="Cytochrome P450"/>
    <property type="match status" value="1"/>
</dbReference>
<keyword evidence="17" id="KW-1185">Reference proteome</keyword>
<gene>
    <name evidence="16" type="ORF">OH76DRAFT_1553630</name>
</gene>
<keyword evidence="5 13" id="KW-0349">Heme</keyword>
<dbReference type="Pfam" id="PF00067">
    <property type="entry name" value="p450"/>
    <property type="match status" value="1"/>
</dbReference>
<evidence type="ECO:0000256" key="15">
    <source>
        <dbReference type="SAM" id="SignalP"/>
    </source>
</evidence>
<evidence type="ECO:0000256" key="4">
    <source>
        <dbReference type="ARBA" id="ARBA00010617"/>
    </source>
</evidence>
<evidence type="ECO:0000256" key="5">
    <source>
        <dbReference type="ARBA" id="ARBA00022617"/>
    </source>
</evidence>
<dbReference type="PANTHER" id="PTHR46300:SF7">
    <property type="entry name" value="P450, PUTATIVE (EUROFUNG)-RELATED"/>
    <property type="match status" value="1"/>
</dbReference>